<feature type="transmembrane region" description="Helical" evidence="1">
    <location>
        <begin position="6"/>
        <end position="29"/>
    </location>
</feature>
<evidence type="ECO:0000313" key="2">
    <source>
        <dbReference type="EMBL" id="MBK9718521.1"/>
    </source>
</evidence>
<organism evidence="2 3">
    <name type="scientific">Candidatus Defluviibacterium haderslevense</name>
    <dbReference type="NCBI Taxonomy" id="2981993"/>
    <lineage>
        <taxon>Bacteria</taxon>
        <taxon>Pseudomonadati</taxon>
        <taxon>Bacteroidota</taxon>
        <taxon>Saprospiria</taxon>
        <taxon>Saprospirales</taxon>
        <taxon>Saprospiraceae</taxon>
        <taxon>Candidatus Defluviibacterium</taxon>
    </lineage>
</organism>
<dbReference type="EMBL" id="JADKFW010000010">
    <property type="protein sequence ID" value="MBK9718521.1"/>
    <property type="molecule type" value="Genomic_DNA"/>
</dbReference>
<dbReference type="Proteomes" id="UP000808349">
    <property type="component" value="Unassembled WGS sequence"/>
</dbReference>
<keyword evidence="1" id="KW-0812">Transmembrane</keyword>
<proteinExistence type="predicted"/>
<accession>A0A9D7SBT0</accession>
<dbReference type="AlphaFoldDB" id="A0A9D7SBT0"/>
<protein>
    <submittedName>
        <fullName evidence="2">Uncharacterized protein</fullName>
    </submittedName>
</protein>
<keyword evidence="1" id="KW-1133">Transmembrane helix</keyword>
<reference evidence="2 3" key="1">
    <citation type="submission" date="2020-10" db="EMBL/GenBank/DDBJ databases">
        <title>Connecting structure to function with the recovery of over 1000 high-quality activated sludge metagenome-assembled genomes encoding full-length rRNA genes using long-read sequencing.</title>
        <authorList>
            <person name="Singleton C.M."/>
            <person name="Petriglieri F."/>
            <person name="Kristensen J.M."/>
            <person name="Kirkegaard R.H."/>
            <person name="Michaelsen T.Y."/>
            <person name="Andersen M.H."/>
            <person name="Karst S.M."/>
            <person name="Dueholm M.S."/>
            <person name="Nielsen P.H."/>
            <person name="Albertsen M."/>
        </authorList>
    </citation>
    <scope>NUCLEOTIDE SEQUENCE [LARGE SCALE GENOMIC DNA]</scope>
    <source>
        <strain evidence="2">Ribe_18-Q3-R11-54_BAT3C.373</strain>
    </source>
</reference>
<evidence type="ECO:0000313" key="3">
    <source>
        <dbReference type="Proteomes" id="UP000808349"/>
    </source>
</evidence>
<name>A0A9D7SBT0_9BACT</name>
<keyword evidence="1" id="KW-0472">Membrane</keyword>
<sequence length="65" mass="7546">MHELIIGTIIISLMHAIIPSHWLPILTISKRIIGRILKRFVSPFTGTCTCNKHHINWRNVRYNGI</sequence>
<comment type="caution">
    <text evidence="2">The sequence shown here is derived from an EMBL/GenBank/DDBJ whole genome shotgun (WGS) entry which is preliminary data.</text>
</comment>
<evidence type="ECO:0000256" key="1">
    <source>
        <dbReference type="SAM" id="Phobius"/>
    </source>
</evidence>
<gene>
    <name evidence="2" type="ORF">IPO85_13610</name>
</gene>